<keyword evidence="1" id="KW-0812">Transmembrane</keyword>
<feature type="transmembrane region" description="Helical" evidence="1">
    <location>
        <begin position="472"/>
        <end position="492"/>
    </location>
</feature>
<dbReference type="AlphaFoldDB" id="A0A1T5DQX9"/>
<sequence length="1045" mass="115871">METTKSKNFFRKYSNPILFIGLILLLAGSYCYRQMQTNLFPEVPFPRITIIADAGQQPVDRMMITVTKPLESAVKRVQGVTTVKSSTGRGSCVVDVFFNWGTDIKTTKTELESRINEIKNFLPPGTVITTEAMNQSLFPVYGFTLESKTHSPIELRDVGNLMLRPMFSQVNGISNVVVRGGKNKEFVVIPNVMKMSSLGITPSYLKTVFDNTNFVSGNGYLANYSRLYLSITDTRINDIEELSDLTVKNDGSRIIRLKDIADIQIDEQQEFVKINANGNEAVQIDLVKQPGVNLISFANDVDSKVSQIKELLPKGYELKPYYNQSAFVNDSIKSVIHTIVEGLILALIVMVIFLRAWRSSLVVTLTIPVTLAFSILLLYLAGITINIMSLGAIAASIGLILDDAIVVIEQIYRGHEENPQKSRFDVVKQSIHDLFPAMVASSLATIVIHFPFRLMSGLAGSFFKELSDTMQLTLIASFFVTWLLLPVLHLWIGYKPSAHTLKLQQKELSDNESYEDEATAKVHWLTHLYSKPLIAFTILLIIVSGAWFASQHLTSGFLPDLDEGSIVLDYHSPSGTDIEETNRMCLKMEKIIMANPEVETYSRRTGLGMAFKTSPSYYGDYLIQLKKSRTKTTPEVISELRTAINNSVPAMTVGFGQRISDLLGDLMSTAQPIEVKIFGNDYATLQKLAARTEMIISGVNGVTDMDNGLITAGPSIAFYPNQALLAQYGISMTDFQEQLSIYTGGIPLGQNPNLVEPNPVQSAMYGGLQIGTIQDGEQMRRILLRKLKFADNNPDILKKQLLFLPDGSTKPLSFFCDVRIIPGEIEQKRENLKSDITLTARLDGRDLGSTMQDIQTRIKNELPLPQGYSIMYGGAYSQQQQSFTELITILCLAILLVFMVLMILFREWKISFIVLFVSVVCISGCLLALWITGIPLNVSSYTGIIMIVGIIAENSIFTVHQFRMNRKAGGDVVESVNYAIALRIRPKLMTAIGAILALMPLALGFGLGAQMQQPLAVAVIGGFIVGLPMLLVVLPSLMLLSYRRS</sequence>
<protein>
    <submittedName>
        <fullName evidence="2">Multidrug efflux pump subunit AcrB</fullName>
    </submittedName>
</protein>
<feature type="transmembrane region" description="Helical" evidence="1">
    <location>
        <begin position="912"/>
        <end position="932"/>
    </location>
</feature>
<name>A0A1T5DQX9_9BACT</name>
<feature type="transmembrane region" description="Helical" evidence="1">
    <location>
        <begin position="886"/>
        <end position="905"/>
    </location>
</feature>
<proteinExistence type="predicted"/>
<keyword evidence="1" id="KW-1133">Transmembrane helix</keyword>
<evidence type="ECO:0000313" key="3">
    <source>
        <dbReference type="Proteomes" id="UP000190852"/>
    </source>
</evidence>
<dbReference type="Pfam" id="PF00873">
    <property type="entry name" value="ACR_tran"/>
    <property type="match status" value="2"/>
</dbReference>
<dbReference type="InterPro" id="IPR001036">
    <property type="entry name" value="Acrflvin-R"/>
</dbReference>
<dbReference type="Gene3D" id="1.20.1640.10">
    <property type="entry name" value="Multidrug efflux transporter AcrB transmembrane domain"/>
    <property type="match status" value="2"/>
</dbReference>
<dbReference type="SUPFAM" id="SSF82866">
    <property type="entry name" value="Multidrug efflux transporter AcrB transmembrane domain"/>
    <property type="match status" value="2"/>
</dbReference>
<feature type="transmembrane region" description="Helical" evidence="1">
    <location>
        <begin position="387"/>
        <end position="412"/>
    </location>
</feature>
<feature type="transmembrane region" description="Helical" evidence="1">
    <location>
        <begin position="361"/>
        <end position="381"/>
    </location>
</feature>
<dbReference type="PANTHER" id="PTHR32063:SF24">
    <property type="entry name" value="CATION EFFLUX SYSTEM (ACRB_ACRD_ACRF FAMILY)"/>
    <property type="match status" value="1"/>
</dbReference>
<dbReference type="GO" id="GO:0042910">
    <property type="term" value="F:xenobiotic transmembrane transporter activity"/>
    <property type="evidence" value="ECO:0007669"/>
    <property type="project" value="TreeGrafter"/>
</dbReference>
<dbReference type="PRINTS" id="PR00702">
    <property type="entry name" value="ACRIFLAVINRP"/>
</dbReference>
<dbReference type="SUPFAM" id="SSF82693">
    <property type="entry name" value="Multidrug efflux transporter AcrB pore domain, PN1, PN2, PC1 and PC2 subdomains"/>
    <property type="match status" value="3"/>
</dbReference>
<feature type="transmembrane region" description="Helical" evidence="1">
    <location>
        <begin position="533"/>
        <end position="550"/>
    </location>
</feature>
<feature type="transmembrane region" description="Helical" evidence="1">
    <location>
        <begin position="335"/>
        <end position="354"/>
    </location>
</feature>
<dbReference type="RefSeq" id="WP_079684018.1">
    <property type="nucleotide sequence ID" value="NZ_FUYQ01000020.1"/>
</dbReference>
<dbReference type="Gene3D" id="3.30.2090.10">
    <property type="entry name" value="Multidrug efflux transporter AcrB TolC docking domain, DN and DC subdomains"/>
    <property type="match status" value="2"/>
</dbReference>
<dbReference type="InterPro" id="IPR027463">
    <property type="entry name" value="AcrB_DN_DC_subdom"/>
</dbReference>
<dbReference type="Gene3D" id="3.30.70.1440">
    <property type="entry name" value="Multidrug efflux transporter AcrB pore domain"/>
    <property type="match status" value="1"/>
</dbReference>
<gene>
    <name evidence="2" type="ORF">SAMN05660349_02591</name>
</gene>
<evidence type="ECO:0000313" key="2">
    <source>
        <dbReference type="EMBL" id="SKB74045.1"/>
    </source>
</evidence>
<dbReference type="SUPFAM" id="SSF82714">
    <property type="entry name" value="Multidrug efflux transporter AcrB TolC docking domain, DN and DC subdomains"/>
    <property type="match status" value="1"/>
</dbReference>
<reference evidence="3" key="1">
    <citation type="submission" date="2017-02" db="EMBL/GenBank/DDBJ databases">
        <authorList>
            <person name="Varghese N."/>
            <person name="Submissions S."/>
        </authorList>
    </citation>
    <scope>NUCLEOTIDE SEQUENCE [LARGE SCALE GENOMIC DNA]</scope>
    <source>
        <strain evidence="3">DSM 24967</strain>
    </source>
</reference>
<keyword evidence="1" id="KW-0472">Membrane</keyword>
<dbReference type="Proteomes" id="UP000190852">
    <property type="component" value="Unassembled WGS sequence"/>
</dbReference>
<feature type="transmembrane region" description="Helical" evidence="1">
    <location>
        <begin position="1015"/>
        <end position="1040"/>
    </location>
</feature>
<dbReference type="Gene3D" id="3.30.70.1320">
    <property type="entry name" value="Multidrug efflux transporter AcrB pore domain like"/>
    <property type="match status" value="1"/>
</dbReference>
<dbReference type="GO" id="GO:0005886">
    <property type="term" value="C:plasma membrane"/>
    <property type="evidence" value="ECO:0007669"/>
    <property type="project" value="TreeGrafter"/>
</dbReference>
<dbReference type="Gene3D" id="3.30.70.1430">
    <property type="entry name" value="Multidrug efflux transporter AcrB pore domain"/>
    <property type="match status" value="2"/>
</dbReference>
<dbReference type="PANTHER" id="PTHR32063">
    <property type="match status" value="1"/>
</dbReference>
<accession>A0A1T5DQX9</accession>
<dbReference type="EMBL" id="FUYQ01000020">
    <property type="protein sequence ID" value="SKB74045.1"/>
    <property type="molecule type" value="Genomic_DNA"/>
</dbReference>
<feature type="transmembrane region" description="Helical" evidence="1">
    <location>
        <begin position="988"/>
        <end position="1009"/>
    </location>
</feature>
<feature type="transmembrane region" description="Helical" evidence="1">
    <location>
        <begin position="433"/>
        <end position="452"/>
    </location>
</feature>
<evidence type="ECO:0000256" key="1">
    <source>
        <dbReference type="SAM" id="Phobius"/>
    </source>
</evidence>
<organism evidence="2 3">
    <name type="scientific">Parabacteroides chartae</name>
    <dbReference type="NCBI Taxonomy" id="1037355"/>
    <lineage>
        <taxon>Bacteria</taxon>
        <taxon>Pseudomonadati</taxon>
        <taxon>Bacteroidota</taxon>
        <taxon>Bacteroidia</taxon>
        <taxon>Bacteroidales</taxon>
        <taxon>Tannerellaceae</taxon>
        <taxon>Parabacteroides</taxon>
    </lineage>
</organism>
<feature type="transmembrane region" description="Helical" evidence="1">
    <location>
        <begin position="938"/>
        <end position="957"/>
    </location>
</feature>
<keyword evidence="3" id="KW-1185">Reference proteome</keyword>